<keyword evidence="2" id="KW-1003">Cell membrane</keyword>
<evidence type="ECO:0000256" key="7">
    <source>
        <dbReference type="SAM" id="Phobius"/>
    </source>
</evidence>
<keyword evidence="3 7" id="KW-0812">Transmembrane</keyword>
<dbReference type="PANTHER" id="PTHR33529">
    <property type="entry name" value="SLR0882 PROTEIN-RELATED"/>
    <property type="match status" value="1"/>
</dbReference>
<evidence type="ECO:0000256" key="4">
    <source>
        <dbReference type="ARBA" id="ARBA00022989"/>
    </source>
</evidence>
<comment type="subcellular location">
    <subcellularLocation>
        <location evidence="1">Cell membrane</location>
        <topology evidence="1">Multi-pass membrane protein</topology>
    </subcellularLocation>
</comment>
<feature type="transmembrane region" description="Helical" evidence="7">
    <location>
        <begin position="477"/>
        <end position="502"/>
    </location>
</feature>
<keyword evidence="5 7" id="KW-0472">Membrane</keyword>
<reference evidence="8 9" key="1">
    <citation type="journal article" date="2012" name="FEBS Lett.">
        <title>Anammox organism KSU-1 expresses a NirK-type copper-containing nitrite reductase instead of a NirS-type with cytochrome cd1.</title>
        <authorList>
            <person name="Hira D."/>
            <person name="Toh H."/>
            <person name="Migita C.T."/>
            <person name="Okubo H."/>
            <person name="Nishiyama T."/>
            <person name="Hattori M."/>
            <person name="Furukawa K."/>
            <person name="Fujii T."/>
        </authorList>
    </citation>
    <scope>NUCLEOTIDE SEQUENCE [LARGE SCALE GENOMIC DNA]</scope>
</reference>
<keyword evidence="6" id="KW-0175">Coiled coil</keyword>
<evidence type="ECO:0000256" key="2">
    <source>
        <dbReference type="ARBA" id="ARBA00022475"/>
    </source>
</evidence>
<evidence type="ECO:0000313" key="9">
    <source>
        <dbReference type="Proteomes" id="UP000002985"/>
    </source>
</evidence>
<evidence type="ECO:0000256" key="5">
    <source>
        <dbReference type="ARBA" id="ARBA00023136"/>
    </source>
</evidence>
<keyword evidence="9" id="KW-1185">Reference proteome</keyword>
<feature type="transmembrane region" description="Helical" evidence="7">
    <location>
        <begin position="59"/>
        <end position="82"/>
    </location>
</feature>
<name>I3ILX3_9BACT</name>
<gene>
    <name evidence="8" type="ORF">KSU1_C1122</name>
</gene>
<dbReference type="InterPro" id="IPR005495">
    <property type="entry name" value="LptG/LptF_permease"/>
</dbReference>
<evidence type="ECO:0000256" key="3">
    <source>
        <dbReference type="ARBA" id="ARBA00022692"/>
    </source>
</evidence>
<accession>I3ILX3</accession>
<evidence type="ECO:0000256" key="1">
    <source>
        <dbReference type="ARBA" id="ARBA00004651"/>
    </source>
</evidence>
<dbReference type="GO" id="GO:0043190">
    <property type="term" value="C:ATP-binding cassette (ABC) transporter complex"/>
    <property type="evidence" value="ECO:0007669"/>
    <property type="project" value="TreeGrafter"/>
</dbReference>
<keyword evidence="4 7" id="KW-1133">Transmembrane helix</keyword>
<dbReference type="EMBL" id="BAFH01000003">
    <property type="protein sequence ID" value="GAB62718.1"/>
    <property type="molecule type" value="Genomic_DNA"/>
</dbReference>
<dbReference type="eggNOG" id="COG0795">
    <property type="taxonomic scope" value="Bacteria"/>
</dbReference>
<protein>
    <submittedName>
        <fullName evidence="8">Putative transporter protein</fullName>
    </submittedName>
</protein>
<sequence>MPLVKMPNFFSHKTLQRYLVREWFSTFLPSLACFEFLIFLGFAIQLLHKGLDIIALRELIIHLFIQAFPYSIPSALLTATAMTYGRMSADREIIAIQASGIHIYKMITPILAMGIIFSLITLALSSEILPRSCYKMIVLQERAINNILTGSLATFQKKLDFHPYQIYIGSIENNVNKDIAVIEYANDYVINVILAEEGFIKVNEAENKIFLTLRRGEFIKPNYKKIGEAPRLGEFNETTFEISLKEKKRDSSTKYMTILQLCKDNKKLKKVIRDAKISSNSQRHNNKLAIEFAACKEEYDDLSRKRKMLMIELEQSNENLIRQRSKIDGFENENKIAKNYILVSNENLIRLKKQNKISPSINEDRDKKIMQIKETIEREKQRIYTIEQNTATAKKIQNDEMKNIASLSQSISKIDAQQEILLKKSAIIEDDLEIIDKEESIRENDITIHRRASQSLSCLVFIIIGIPLGIKLRSGNLMVGLGASFMIILFLYYPLAVTGIALTKNTSMPVIPILWGADIILFLGGMFIFRKLLIK</sequence>
<evidence type="ECO:0000313" key="8">
    <source>
        <dbReference type="EMBL" id="GAB62718.1"/>
    </source>
</evidence>
<feature type="transmembrane region" description="Helical" evidence="7">
    <location>
        <begin position="23"/>
        <end position="47"/>
    </location>
</feature>
<proteinExistence type="predicted"/>
<dbReference type="Pfam" id="PF03739">
    <property type="entry name" value="LptF_LptG"/>
    <property type="match status" value="2"/>
</dbReference>
<feature type="coiled-coil region" evidence="6">
    <location>
        <begin position="285"/>
        <end position="333"/>
    </location>
</feature>
<dbReference type="PANTHER" id="PTHR33529:SF6">
    <property type="entry name" value="YJGP_YJGQ FAMILY PERMEASE"/>
    <property type="match status" value="1"/>
</dbReference>
<dbReference type="AlphaFoldDB" id="I3ILX3"/>
<organism evidence="8 9">
    <name type="scientific">Candidatus Jettenia caeni</name>
    <dbReference type="NCBI Taxonomy" id="247490"/>
    <lineage>
        <taxon>Bacteria</taxon>
        <taxon>Pseudomonadati</taxon>
        <taxon>Planctomycetota</taxon>
        <taxon>Candidatus Brocadiia</taxon>
        <taxon>Candidatus Brocadiales</taxon>
        <taxon>Candidatus Brocadiaceae</taxon>
        <taxon>Candidatus Jettenia</taxon>
    </lineage>
</organism>
<dbReference type="GO" id="GO:0015920">
    <property type="term" value="P:lipopolysaccharide transport"/>
    <property type="evidence" value="ECO:0007669"/>
    <property type="project" value="TreeGrafter"/>
</dbReference>
<comment type="caution">
    <text evidence="8">The sequence shown here is derived from an EMBL/GenBank/DDBJ whole genome shotgun (WGS) entry which is preliminary data.</text>
</comment>
<evidence type="ECO:0000256" key="6">
    <source>
        <dbReference type="SAM" id="Coils"/>
    </source>
</evidence>
<feature type="transmembrane region" description="Helical" evidence="7">
    <location>
        <begin position="452"/>
        <end position="470"/>
    </location>
</feature>
<feature type="transmembrane region" description="Helical" evidence="7">
    <location>
        <begin position="103"/>
        <end position="124"/>
    </location>
</feature>
<feature type="transmembrane region" description="Helical" evidence="7">
    <location>
        <begin position="508"/>
        <end position="529"/>
    </location>
</feature>
<dbReference type="Proteomes" id="UP000002985">
    <property type="component" value="Unassembled WGS sequence"/>
</dbReference>
<dbReference type="STRING" id="247490.KSU1_C1122"/>